<accession>A0ACC0V4D4</accession>
<evidence type="ECO:0000313" key="2">
    <source>
        <dbReference type="Proteomes" id="UP001163324"/>
    </source>
</evidence>
<protein>
    <submittedName>
        <fullName evidence="1">Uncharacterized protein</fullName>
    </submittedName>
</protein>
<dbReference type="EMBL" id="CM047942">
    <property type="protein sequence ID" value="KAI9901158.1"/>
    <property type="molecule type" value="Genomic_DNA"/>
</dbReference>
<dbReference type="Proteomes" id="UP001163324">
    <property type="component" value="Chromosome 3"/>
</dbReference>
<comment type="caution">
    <text evidence="1">The sequence shown here is derived from an EMBL/GenBank/DDBJ whole genome shotgun (WGS) entry which is preliminary data.</text>
</comment>
<gene>
    <name evidence="1" type="ORF">N3K66_002975</name>
</gene>
<proteinExistence type="predicted"/>
<evidence type="ECO:0000313" key="1">
    <source>
        <dbReference type="EMBL" id="KAI9901158.1"/>
    </source>
</evidence>
<organism evidence="1 2">
    <name type="scientific">Trichothecium roseum</name>
    <dbReference type="NCBI Taxonomy" id="47278"/>
    <lineage>
        <taxon>Eukaryota</taxon>
        <taxon>Fungi</taxon>
        <taxon>Dikarya</taxon>
        <taxon>Ascomycota</taxon>
        <taxon>Pezizomycotina</taxon>
        <taxon>Sordariomycetes</taxon>
        <taxon>Hypocreomycetidae</taxon>
        <taxon>Hypocreales</taxon>
        <taxon>Hypocreales incertae sedis</taxon>
        <taxon>Trichothecium</taxon>
    </lineage>
</organism>
<sequence length="438" mass="47859">MAAPPPAPKSILRGHKAQVHAACFLQQNERLATGDADGFVVLWDLAIMRPRAVWRAHETAILDIRGWGRDRIITHGRDHKLIVWKVAAVDQERLSTALPVEVVPERPQPWMLHMLQVNTMNFCAFACCPEKAGETFDQSQEILIAVPNTLESEAIDIFQLPSQARLHTVRPGKANGMAMCLGLLHSQAHLLLVSAFENGFACVHRLGSDGSWTMTYRSQAHTQPILSLAVDPSNEYFLTSSADADIAKHPLPLEKKATEPAFDPNNRIIEEVDDHASQPTSSSLSAQLKASASRSTPSQPKLVEKEHTETINSINTKHSGQQSLHIRSDGRIFATAGWDSQVRVYSCKTLKELAVLSWHKVGCYAVAFAVVDVPTNTTPSAAATGAAEDGKGKHGSTVLAARKQGGLGVKERRMHQARGAHWIAAGAKDGRVSLWDIY</sequence>
<name>A0ACC0V4D4_9HYPO</name>
<reference evidence="1" key="1">
    <citation type="submission" date="2022-10" db="EMBL/GenBank/DDBJ databases">
        <title>Complete Genome of Trichothecium roseum strain YXFP-22015, a Plant Pathogen Isolated from Citrus.</title>
        <authorList>
            <person name="Wang Y."/>
            <person name="Zhu L."/>
        </authorList>
    </citation>
    <scope>NUCLEOTIDE SEQUENCE</scope>
    <source>
        <strain evidence="1">YXFP-22015</strain>
    </source>
</reference>
<keyword evidence="2" id="KW-1185">Reference proteome</keyword>